<dbReference type="AlphaFoldDB" id="A0A9W9LVB9"/>
<reference evidence="2" key="2">
    <citation type="journal article" date="2023" name="IMA Fungus">
        <title>Comparative genomic study of the Penicillium genus elucidates a diverse pangenome and 15 lateral gene transfer events.</title>
        <authorList>
            <person name="Petersen C."/>
            <person name="Sorensen T."/>
            <person name="Nielsen M.R."/>
            <person name="Sondergaard T.E."/>
            <person name="Sorensen J.L."/>
            <person name="Fitzpatrick D.A."/>
            <person name="Frisvad J.C."/>
            <person name="Nielsen K.L."/>
        </authorList>
    </citation>
    <scope>NUCLEOTIDE SEQUENCE</scope>
    <source>
        <strain evidence="2">IBT 21917</strain>
    </source>
</reference>
<keyword evidence="3" id="KW-1185">Reference proteome</keyword>
<evidence type="ECO:0000313" key="2">
    <source>
        <dbReference type="EMBL" id="KAJ5179366.1"/>
    </source>
</evidence>
<evidence type="ECO:0000313" key="3">
    <source>
        <dbReference type="Proteomes" id="UP001146351"/>
    </source>
</evidence>
<reference evidence="2" key="1">
    <citation type="submission" date="2022-11" db="EMBL/GenBank/DDBJ databases">
        <authorList>
            <person name="Petersen C."/>
        </authorList>
    </citation>
    <scope>NUCLEOTIDE SEQUENCE</scope>
    <source>
        <strain evidence="2">IBT 21917</strain>
    </source>
</reference>
<feature type="chain" id="PRO_5040770791" evidence="1">
    <location>
        <begin position="21"/>
        <end position="59"/>
    </location>
</feature>
<dbReference type="Proteomes" id="UP001146351">
    <property type="component" value="Unassembled WGS sequence"/>
</dbReference>
<feature type="signal peptide" evidence="1">
    <location>
        <begin position="1"/>
        <end position="20"/>
    </location>
</feature>
<gene>
    <name evidence="2" type="ORF">N7492_002576</name>
</gene>
<name>A0A9W9LVB9_9EURO</name>
<evidence type="ECO:0000256" key="1">
    <source>
        <dbReference type="SAM" id="SignalP"/>
    </source>
</evidence>
<protein>
    <submittedName>
        <fullName evidence="2">Uncharacterized protein</fullName>
    </submittedName>
</protein>
<accession>A0A9W9LVB9</accession>
<dbReference type="EMBL" id="JAPQKO010000002">
    <property type="protein sequence ID" value="KAJ5179366.1"/>
    <property type="molecule type" value="Genomic_DNA"/>
</dbReference>
<sequence>MAHWGHYGRFRLLDCAVALAQDVIVRAGAVFDEDMWTDARAVHEKQASMLVFRRENQGH</sequence>
<comment type="caution">
    <text evidence="2">The sequence shown here is derived from an EMBL/GenBank/DDBJ whole genome shotgun (WGS) entry which is preliminary data.</text>
</comment>
<organism evidence="2 3">
    <name type="scientific">Penicillium capsulatum</name>
    <dbReference type="NCBI Taxonomy" id="69766"/>
    <lineage>
        <taxon>Eukaryota</taxon>
        <taxon>Fungi</taxon>
        <taxon>Dikarya</taxon>
        <taxon>Ascomycota</taxon>
        <taxon>Pezizomycotina</taxon>
        <taxon>Eurotiomycetes</taxon>
        <taxon>Eurotiomycetidae</taxon>
        <taxon>Eurotiales</taxon>
        <taxon>Aspergillaceae</taxon>
        <taxon>Penicillium</taxon>
    </lineage>
</organism>
<keyword evidence="1" id="KW-0732">Signal</keyword>
<proteinExistence type="predicted"/>